<evidence type="ECO:0000313" key="2">
    <source>
        <dbReference type="Proteomes" id="UP000308600"/>
    </source>
</evidence>
<name>A0ACD3AQN2_9AGAR</name>
<proteinExistence type="predicted"/>
<gene>
    <name evidence="1" type="ORF">BDN72DRAFT_90904</name>
</gene>
<reference evidence="1 2" key="1">
    <citation type="journal article" date="2019" name="Nat. Ecol. Evol.">
        <title>Megaphylogeny resolves global patterns of mushroom evolution.</title>
        <authorList>
            <person name="Varga T."/>
            <person name="Krizsan K."/>
            <person name="Foldi C."/>
            <person name="Dima B."/>
            <person name="Sanchez-Garcia M."/>
            <person name="Sanchez-Ramirez S."/>
            <person name="Szollosi G.J."/>
            <person name="Szarkandi J.G."/>
            <person name="Papp V."/>
            <person name="Albert L."/>
            <person name="Andreopoulos W."/>
            <person name="Angelini C."/>
            <person name="Antonin V."/>
            <person name="Barry K.W."/>
            <person name="Bougher N.L."/>
            <person name="Buchanan P."/>
            <person name="Buyck B."/>
            <person name="Bense V."/>
            <person name="Catcheside P."/>
            <person name="Chovatia M."/>
            <person name="Cooper J."/>
            <person name="Damon W."/>
            <person name="Desjardin D."/>
            <person name="Finy P."/>
            <person name="Geml J."/>
            <person name="Haridas S."/>
            <person name="Hughes K."/>
            <person name="Justo A."/>
            <person name="Karasinski D."/>
            <person name="Kautmanova I."/>
            <person name="Kiss B."/>
            <person name="Kocsube S."/>
            <person name="Kotiranta H."/>
            <person name="LaButti K.M."/>
            <person name="Lechner B.E."/>
            <person name="Liimatainen K."/>
            <person name="Lipzen A."/>
            <person name="Lukacs Z."/>
            <person name="Mihaltcheva S."/>
            <person name="Morgado L.N."/>
            <person name="Niskanen T."/>
            <person name="Noordeloos M.E."/>
            <person name="Ohm R.A."/>
            <person name="Ortiz-Santana B."/>
            <person name="Ovrebo C."/>
            <person name="Racz N."/>
            <person name="Riley R."/>
            <person name="Savchenko A."/>
            <person name="Shiryaev A."/>
            <person name="Soop K."/>
            <person name="Spirin V."/>
            <person name="Szebenyi C."/>
            <person name="Tomsovsky M."/>
            <person name="Tulloss R.E."/>
            <person name="Uehling J."/>
            <person name="Grigoriev I.V."/>
            <person name="Vagvolgyi C."/>
            <person name="Papp T."/>
            <person name="Martin F.M."/>
            <person name="Miettinen O."/>
            <person name="Hibbett D.S."/>
            <person name="Nagy L.G."/>
        </authorList>
    </citation>
    <scope>NUCLEOTIDE SEQUENCE [LARGE SCALE GENOMIC DNA]</scope>
    <source>
        <strain evidence="1 2">NL-1719</strain>
    </source>
</reference>
<evidence type="ECO:0000313" key="1">
    <source>
        <dbReference type="EMBL" id="TFK67579.1"/>
    </source>
</evidence>
<accession>A0ACD3AQN2</accession>
<organism evidence="1 2">
    <name type="scientific">Pluteus cervinus</name>
    <dbReference type="NCBI Taxonomy" id="181527"/>
    <lineage>
        <taxon>Eukaryota</taxon>
        <taxon>Fungi</taxon>
        <taxon>Dikarya</taxon>
        <taxon>Basidiomycota</taxon>
        <taxon>Agaricomycotina</taxon>
        <taxon>Agaricomycetes</taxon>
        <taxon>Agaricomycetidae</taxon>
        <taxon>Agaricales</taxon>
        <taxon>Pluteineae</taxon>
        <taxon>Pluteaceae</taxon>
        <taxon>Pluteus</taxon>
    </lineage>
</organism>
<sequence>MRLWYSIFLVYLFMHDICRAYLWSPKPTHPRGLEAKSVTPSSSHGVPFSQLATLHAYLEKYDSEPDCFRQVAQNIRVHCQELDMHEAERVHAAISMTLCELATTQHHTIPLECAPFSAPRDASIKSEVQGKCVNALSRSTQYWSSYSGYLREVPQLCETFQRWNDIDVAKKLYRNITLDQINFLQSVSLREHEAEAVIKTFDKKIRVTFNSKPP</sequence>
<dbReference type="EMBL" id="ML208372">
    <property type="protein sequence ID" value="TFK67579.1"/>
    <property type="molecule type" value="Genomic_DNA"/>
</dbReference>
<protein>
    <submittedName>
        <fullName evidence="1">Uncharacterized protein</fullName>
    </submittedName>
</protein>
<dbReference type="Proteomes" id="UP000308600">
    <property type="component" value="Unassembled WGS sequence"/>
</dbReference>
<keyword evidence="2" id="KW-1185">Reference proteome</keyword>